<dbReference type="EMBL" id="QSRH01000003">
    <property type="protein sequence ID" value="RGL03844.1"/>
    <property type="molecule type" value="Genomic_DNA"/>
</dbReference>
<evidence type="ECO:0000313" key="1">
    <source>
        <dbReference type="EMBL" id="PWH08068.1"/>
    </source>
</evidence>
<reference evidence="1 4" key="1">
    <citation type="submission" date="2017-11" db="EMBL/GenBank/DDBJ databases">
        <title>Draft genome sequence of Bifidobacterium longum UMA026, isolated from Holstein dairy cow feces.</title>
        <authorList>
            <person name="Albert K."/>
            <person name="Sela D.A."/>
        </authorList>
    </citation>
    <scope>NUCLEOTIDE SEQUENCE [LARGE SCALE GENOMIC DNA]</scope>
    <source>
        <strain evidence="1 4">UMA026</strain>
    </source>
</reference>
<dbReference type="Proteomes" id="UP000245582">
    <property type="component" value="Unassembled WGS sequence"/>
</dbReference>
<evidence type="ECO:0000313" key="5">
    <source>
        <dbReference type="Proteomes" id="UP000261186"/>
    </source>
</evidence>
<accession>A0A2U2RQB7</accession>
<reference evidence="5 6" key="2">
    <citation type="submission" date="2018-08" db="EMBL/GenBank/DDBJ databases">
        <title>A genome reference for cultivated species of the human gut microbiota.</title>
        <authorList>
            <person name="Zou Y."/>
            <person name="Xue W."/>
            <person name="Luo G."/>
        </authorList>
    </citation>
    <scope>NUCLEOTIDE SEQUENCE [LARGE SCALE GENOMIC DNA]</scope>
    <source>
        <strain evidence="3 6">AF11-12</strain>
        <strain evidence="2 5">TF08-4AC</strain>
    </source>
</reference>
<protein>
    <submittedName>
        <fullName evidence="1">Uncharacterized protein</fullName>
    </submittedName>
</protein>
<proteinExistence type="predicted"/>
<dbReference type="EMBL" id="PHUM01000019">
    <property type="protein sequence ID" value="PWH08068.1"/>
    <property type="molecule type" value="Genomic_DNA"/>
</dbReference>
<evidence type="ECO:0000313" key="6">
    <source>
        <dbReference type="Proteomes" id="UP000265775"/>
    </source>
</evidence>
<dbReference type="Proteomes" id="UP000261186">
    <property type="component" value="Unassembled WGS sequence"/>
</dbReference>
<evidence type="ECO:0000313" key="4">
    <source>
        <dbReference type="Proteomes" id="UP000245582"/>
    </source>
</evidence>
<evidence type="ECO:0000313" key="3">
    <source>
        <dbReference type="EMBL" id="RGW64609.1"/>
    </source>
</evidence>
<comment type="caution">
    <text evidence="1">The sequence shown here is derived from an EMBL/GenBank/DDBJ whole genome shotgun (WGS) entry which is preliminary data.</text>
</comment>
<dbReference type="AlphaFoldDB" id="A0A2I1J2H3"/>
<accession>A0A2I1J2H3</accession>
<dbReference type="Proteomes" id="UP000265775">
    <property type="component" value="Unassembled WGS sequence"/>
</dbReference>
<evidence type="ECO:0000313" key="2">
    <source>
        <dbReference type="EMBL" id="RGL03844.1"/>
    </source>
</evidence>
<gene>
    <name evidence="1" type="ORF">CWE05_10310</name>
    <name evidence="3" type="ORF">DWV59_06180</name>
    <name evidence="2" type="ORF">DXC85_05415</name>
</gene>
<name>A0A2I1J2H3_BIFLN</name>
<dbReference type="EMBL" id="QSAR01000005">
    <property type="protein sequence ID" value="RGW64609.1"/>
    <property type="molecule type" value="Genomic_DNA"/>
</dbReference>
<organism evidence="1 4">
    <name type="scientific">Bifidobacterium longum</name>
    <dbReference type="NCBI Taxonomy" id="216816"/>
    <lineage>
        <taxon>Bacteria</taxon>
        <taxon>Bacillati</taxon>
        <taxon>Actinomycetota</taxon>
        <taxon>Actinomycetes</taxon>
        <taxon>Bifidobacteriales</taxon>
        <taxon>Bifidobacteriaceae</taxon>
        <taxon>Bifidobacterium</taxon>
    </lineage>
</organism>
<sequence>MALPGTVVAEQREHVLAPFVVAAVWIEQRVHRFQCGVDRAGTIVQRDAVRVFGERAGAVLVGVNGERGGALRPVAGNRDSRRLQAGVPSRARIRFPFARGLLFRVRRGTVVVAGR</sequence>